<name>A0A2W1M002_9BACL</name>
<dbReference type="Proteomes" id="UP000249522">
    <property type="component" value="Unassembled WGS sequence"/>
</dbReference>
<dbReference type="InterPro" id="IPR000064">
    <property type="entry name" value="NLP_P60_dom"/>
</dbReference>
<evidence type="ECO:0000256" key="4">
    <source>
        <dbReference type="ARBA" id="ARBA00022807"/>
    </source>
</evidence>
<protein>
    <submittedName>
        <fullName evidence="7">NlpC/P60 family protein</fullName>
    </submittedName>
</protein>
<dbReference type="GO" id="GO:0008234">
    <property type="term" value="F:cysteine-type peptidase activity"/>
    <property type="evidence" value="ECO:0007669"/>
    <property type="project" value="UniProtKB-KW"/>
</dbReference>
<dbReference type="Gene3D" id="3.90.1720.10">
    <property type="entry name" value="endopeptidase domain like (from Nostoc punctiforme)"/>
    <property type="match status" value="1"/>
</dbReference>
<dbReference type="PANTHER" id="PTHR47053">
    <property type="entry name" value="MUREIN DD-ENDOPEPTIDASE MEPH-RELATED"/>
    <property type="match status" value="1"/>
</dbReference>
<dbReference type="InterPro" id="IPR038765">
    <property type="entry name" value="Papain-like_cys_pep_sf"/>
</dbReference>
<dbReference type="SUPFAM" id="SSF54001">
    <property type="entry name" value="Cysteine proteinases"/>
    <property type="match status" value="1"/>
</dbReference>
<dbReference type="PANTHER" id="PTHR47053:SF1">
    <property type="entry name" value="MUREIN DD-ENDOPEPTIDASE MEPH-RELATED"/>
    <property type="match status" value="1"/>
</dbReference>
<feature type="domain" description="NlpC/P60" evidence="6">
    <location>
        <begin position="36"/>
        <end position="159"/>
    </location>
</feature>
<gene>
    <name evidence="7" type="ORF">DNH61_03955</name>
</gene>
<keyword evidence="4" id="KW-0788">Thiol protease</keyword>
<reference evidence="7 8" key="1">
    <citation type="submission" date="2018-06" db="EMBL/GenBank/DDBJ databases">
        <title>Paenibacillus imtechensis sp. nov.</title>
        <authorList>
            <person name="Pinnaka A.K."/>
            <person name="Singh H."/>
            <person name="Kaur M."/>
        </authorList>
    </citation>
    <scope>NUCLEOTIDE SEQUENCE [LARGE SCALE GENOMIC DNA]</scope>
    <source>
        <strain evidence="7 8">SMB1</strain>
    </source>
</reference>
<evidence type="ECO:0000256" key="1">
    <source>
        <dbReference type="ARBA" id="ARBA00007074"/>
    </source>
</evidence>
<organism evidence="7 8">
    <name type="scientific">Paenibacillus sambharensis</name>
    <dbReference type="NCBI Taxonomy" id="1803190"/>
    <lineage>
        <taxon>Bacteria</taxon>
        <taxon>Bacillati</taxon>
        <taxon>Bacillota</taxon>
        <taxon>Bacilli</taxon>
        <taxon>Bacillales</taxon>
        <taxon>Paenibacillaceae</taxon>
        <taxon>Paenibacillus</taxon>
    </lineage>
</organism>
<dbReference type="GO" id="GO:0006508">
    <property type="term" value="P:proteolysis"/>
    <property type="evidence" value="ECO:0007669"/>
    <property type="project" value="UniProtKB-KW"/>
</dbReference>
<proteinExistence type="inferred from homology"/>
<comment type="caution">
    <text evidence="7">The sequence shown here is derived from an EMBL/GenBank/DDBJ whole genome shotgun (WGS) entry which is preliminary data.</text>
</comment>
<dbReference type="AlphaFoldDB" id="A0A2W1M002"/>
<keyword evidence="8" id="KW-1185">Reference proteome</keyword>
<keyword evidence="5" id="KW-0732">Signal</keyword>
<feature type="chain" id="PRO_5015860201" evidence="5">
    <location>
        <begin position="35"/>
        <end position="159"/>
    </location>
</feature>
<dbReference type="OrthoDB" id="9813118at2"/>
<keyword evidence="2" id="KW-0645">Protease</keyword>
<evidence type="ECO:0000313" key="8">
    <source>
        <dbReference type="Proteomes" id="UP000249522"/>
    </source>
</evidence>
<keyword evidence="3" id="KW-0378">Hydrolase</keyword>
<accession>A0A2W1M002</accession>
<evidence type="ECO:0000256" key="2">
    <source>
        <dbReference type="ARBA" id="ARBA00022670"/>
    </source>
</evidence>
<dbReference type="InterPro" id="IPR051202">
    <property type="entry name" value="Peptidase_C40"/>
</dbReference>
<evidence type="ECO:0000259" key="6">
    <source>
        <dbReference type="PROSITE" id="PS51935"/>
    </source>
</evidence>
<evidence type="ECO:0000256" key="3">
    <source>
        <dbReference type="ARBA" id="ARBA00022801"/>
    </source>
</evidence>
<comment type="similarity">
    <text evidence="1">Belongs to the peptidase C40 family.</text>
</comment>
<evidence type="ECO:0000256" key="5">
    <source>
        <dbReference type="SAM" id="SignalP"/>
    </source>
</evidence>
<dbReference type="Pfam" id="PF00877">
    <property type="entry name" value="NLPC_P60"/>
    <property type="match status" value="1"/>
</dbReference>
<feature type="signal peptide" evidence="5">
    <location>
        <begin position="1"/>
        <end position="34"/>
    </location>
</feature>
<dbReference type="PROSITE" id="PS51935">
    <property type="entry name" value="NLPC_P60"/>
    <property type="match status" value="1"/>
</dbReference>
<evidence type="ECO:0000313" key="7">
    <source>
        <dbReference type="EMBL" id="PZD97057.1"/>
    </source>
</evidence>
<sequence>MLRKSFMKRLAAVSLSATIGFSALALGSSSQVHAATPQSEEMIATAKEYLGVPYRFGAPSGVNYAFDCSSFTQYIYKQAEVKLPRTSQGQAKVGEEVSKDNLSQGDLVFFNTSGKGISHVGIYAGSNKFIHTSSSKGVVESSISSGYWSKNYVTARRVL</sequence>
<dbReference type="EMBL" id="QKRB01000031">
    <property type="protein sequence ID" value="PZD97057.1"/>
    <property type="molecule type" value="Genomic_DNA"/>
</dbReference>